<keyword evidence="1" id="KW-0812">Transmembrane</keyword>
<protein>
    <submittedName>
        <fullName evidence="2">Uncharacterized protein</fullName>
    </submittedName>
</protein>
<dbReference type="HOGENOM" id="CLU_190851_0_0_1"/>
<keyword evidence="1" id="KW-0472">Membrane</keyword>
<evidence type="ECO:0000313" key="2">
    <source>
        <dbReference type="EMBL" id="KEQ63841.1"/>
    </source>
</evidence>
<sequence length="64" mass="7325">MSLWRYYTSLSPKTRLMVGGGLIGYATLGLFLSDTAEEKLGYTPTEEDKKRLREAMPRIRVVEE</sequence>
<reference evidence="2 3" key="1">
    <citation type="journal article" date="2014" name="BMC Genomics">
        <title>Genome sequencing of four Aureobasidium pullulans varieties: biotechnological potential, stress tolerance, and description of new species.</title>
        <authorList>
            <person name="Gostin Ar C."/>
            <person name="Ohm R.A."/>
            <person name="Kogej T."/>
            <person name="Sonjak S."/>
            <person name="Turk M."/>
            <person name="Zajc J."/>
            <person name="Zalar P."/>
            <person name="Grube M."/>
            <person name="Sun H."/>
            <person name="Han J."/>
            <person name="Sharma A."/>
            <person name="Chiniquy J."/>
            <person name="Ngan C.Y."/>
            <person name="Lipzen A."/>
            <person name="Barry K."/>
            <person name="Grigoriev I.V."/>
            <person name="Gunde-Cimerman N."/>
        </authorList>
    </citation>
    <scope>NUCLEOTIDE SEQUENCE [LARGE SCALE GENOMIC DNA]</scope>
    <source>
        <strain evidence="2 3">CBS 110374</strain>
    </source>
</reference>
<proteinExistence type="predicted"/>
<dbReference type="AlphaFoldDB" id="A0A074WMY1"/>
<dbReference type="STRING" id="1043003.A0A074WMY1"/>
<accession>A0A074WMY1</accession>
<dbReference type="Proteomes" id="UP000030672">
    <property type="component" value="Unassembled WGS sequence"/>
</dbReference>
<feature type="transmembrane region" description="Helical" evidence="1">
    <location>
        <begin position="16"/>
        <end position="33"/>
    </location>
</feature>
<organism evidence="2 3">
    <name type="scientific">Aureobasidium melanogenum (strain CBS 110374)</name>
    <name type="common">Aureobasidium pullulans var. melanogenum</name>
    <dbReference type="NCBI Taxonomy" id="1043003"/>
    <lineage>
        <taxon>Eukaryota</taxon>
        <taxon>Fungi</taxon>
        <taxon>Dikarya</taxon>
        <taxon>Ascomycota</taxon>
        <taxon>Pezizomycotina</taxon>
        <taxon>Dothideomycetes</taxon>
        <taxon>Dothideomycetidae</taxon>
        <taxon>Dothideales</taxon>
        <taxon>Saccotheciaceae</taxon>
        <taxon>Aureobasidium</taxon>
    </lineage>
</organism>
<dbReference type="EMBL" id="KL584830">
    <property type="protein sequence ID" value="KEQ63841.1"/>
    <property type="molecule type" value="Genomic_DNA"/>
</dbReference>
<evidence type="ECO:0000313" key="3">
    <source>
        <dbReference type="Proteomes" id="UP000030672"/>
    </source>
</evidence>
<name>A0A074WMY1_AURM1</name>
<dbReference type="GeneID" id="63919603"/>
<keyword evidence="1" id="KW-1133">Transmembrane helix</keyword>
<evidence type="ECO:0000256" key="1">
    <source>
        <dbReference type="SAM" id="Phobius"/>
    </source>
</evidence>
<keyword evidence="3" id="KW-1185">Reference proteome</keyword>
<dbReference type="RefSeq" id="XP_040880864.1">
    <property type="nucleotide sequence ID" value="XM_041026230.1"/>
</dbReference>
<gene>
    <name evidence="2" type="ORF">M437DRAFT_74409</name>
</gene>